<dbReference type="AlphaFoldDB" id="X1RVI7"/>
<organism evidence="1">
    <name type="scientific">marine sediment metagenome</name>
    <dbReference type="NCBI Taxonomy" id="412755"/>
    <lineage>
        <taxon>unclassified sequences</taxon>
        <taxon>metagenomes</taxon>
        <taxon>ecological metagenomes</taxon>
    </lineage>
</organism>
<comment type="caution">
    <text evidence="1">The sequence shown here is derived from an EMBL/GenBank/DDBJ whole genome shotgun (WGS) entry which is preliminary data.</text>
</comment>
<name>X1RVI7_9ZZZZ</name>
<gene>
    <name evidence="1" type="ORF">S12H4_11029</name>
</gene>
<protein>
    <recommendedName>
        <fullName evidence="2">Type I restriction enzyme R protein N-terminal domain-containing protein</fullName>
    </recommendedName>
</protein>
<evidence type="ECO:0008006" key="2">
    <source>
        <dbReference type="Google" id="ProtNLM"/>
    </source>
</evidence>
<proteinExistence type="predicted"/>
<feature type="non-terminal residue" evidence="1">
    <location>
        <position position="96"/>
    </location>
</feature>
<sequence length="96" mass="10996">MANIPKKVVERLSKTVSKFQRVLKIAKDRDVNEADTVSIVVDILSEVFGFDKYIEITSEYAIRSTYCDLAIKINGKIQYLIEVKAIGLDLKEHHLR</sequence>
<dbReference type="EMBL" id="BARW01004857">
    <property type="protein sequence ID" value="GAI67220.1"/>
    <property type="molecule type" value="Genomic_DNA"/>
</dbReference>
<evidence type="ECO:0000313" key="1">
    <source>
        <dbReference type="EMBL" id="GAI67220.1"/>
    </source>
</evidence>
<reference evidence="1" key="1">
    <citation type="journal article" date="2014" name="Front. Microbiol.">
        <title>High frequency of phylogenetically diverse reductive dehalogenase-homologous genes in deep subseafloor sedimentary metagenomes.</title>
        <authorList>
            <person name="Kawai M."/>
            <person name="Futagami T."/>
            <person name="Toyoda A."/>
            <person name="Takaki Y."/>
            <person name="Nishi S."/>
            <person name="Hori S."/>
            <person name="Arai W."/>
            <person name="Tsubouchi T."/>
            <person name="Morono Y."/>
            <person name="Uchiyama I."/>
            <person name="Ito T."/>
            <person name="Fujiyama A."/>
            <person name="Inagaki F."/>
            <person name="Takami H."/>
        </authorList>
    </citation>
    <scope>NUCLEOTIDE SEQUENCE</scope>
    <source>
        <strain evidence="1">Expedition CK06-06</strain>
    </source>
</reference>
<accession>X1RVI7</accession>